<dbReference type="Pfam" id="PF02779">
    <property type="entry name" value="Transket_pyr"/>
    <property type="match status" value="1"/>
</dbReference>
<keyword evidence="7" id="KW-1185">Reference proteome</keyword>
<dbReference type="PANTHER" id="PTHR43257:SF2">
    <property type="entry name" value="PYRUVATE DEHYDROGENASE E1 COMPONENT SUBUNIT BETA"/>
    <property type="match status" value="1"/>
</dbReference>
<reference evidence="6 7" key="1">
    <citation type="submission" date="2018-08" db="EMBL/GenBank/DDBJ databases">
        <title>Meiothermus granaticius genome AF-68 sequencing project.</title>
        <authorList>
            <person name="Da Costa M.S."/>
            <person name="Albuquerque L."/>
            <person name="Raposo P."/>
            <person name="Froufe H.J.C."/>
            <person name="Barroso C.S."/>
            <person name="Egas C."/>
        </authorList>
    </citation>
    <scope>NUCLEOTIDE SEQUENCE [LARGE SCALE GENOMIC DNA]</scope>
    <source>
        <strain evidence="6 7">AF-68</strain>
    </source>
</reference>
<dbReference type="GO" id="GO:0003863">
    <property type="term" value="F:branched-chain 2-oxo acid dehydrogenase activity"/>
    <property type="evidence" value="ECO:0007669"/>
    <property type="project" value="UniProtKB-EC"/>
</dbReference>
<evidence type="ECO:0000259" key="5">
    <source>
        <dbReference type="SMART" id="SM00861"/>
    </source>
</evidence>
<evidence type="ECO:0000256" key="1">
    <source>
        <dbReference type="ARBA" id="ARBA00001964"/>
    </source>
</evidence>
<dbReference type="SMART" id="SM00861">
    <property type="entry name" value="Transket_pyr"/>
    <property type="match status" value="1"/>
</dbReference>
<gene>
    <name evidence="6" type="primary">bfmBAB</name>
    <name evidence="6" type="ORF">Mgrana_01512</name>
</gene>
<dbReference type="InterPro" id="IPR029061">
    <property type="entry name" value="THDP-binding"/>
</dbReference>
<keyword evidence="3" id="KW-0786">Thiamine pyrophosphate</keyword>
<dbReference type="SUPFAM" id="SSF52922">
    <property type="entry name" value="TK C-terminal domain-like"/>
    <property type="match status" value="1"/>
</dbReference>
<evidence type="ECO:0000313" key="7">
    <source>
        <dbReference type="Proteomes" id="UP000266178"/>
    </source>
</evidence>
<evidence type="ECO:0000313" key="6">
    <source>
        <dbReference type="EMBL" id="RIH92611.1"/>
    </source>
</evidence>
<dbReference type="Proteomes" id="UP000266178">
    <property type="component" value="Unassembled WGS sequence"/>
</dbReference>
<proteinExistence type="predicted"/>
<dbReference type="InterPro" id="IPR009014">
    <property type="entry name" value="Transketo_C/PFOR_II"/>
</dbReference>
<dbReference type="Gene3D" id="3.40.50.920">
    <property type="match status" value="1"/>
</dbReference>
<dbReference type="InterPro" id="IPR005475">
    <property type="entry name" value="Transketolase-like_Pyr-bd"/>
</dbReference>
<dbReference type="AlphaFoldDB" id="A0A399FCZ6"/>
<dbReference type="EMBL" id="QWLB01000017">
    <property type="protein sequence ID" value="RIH92611.1"/>
    <property type="molecule type" value="Genomic_DNA"/>
</dbReference>
<dbReference type="NCBIfam" id="NF006667">
    <property type="entry name" value="PRK09212.1"/>
    <property type="match status" value="1"/>
</dbReference>
<dbReference type="InterPro" id="IPR033248">
    <property type="entry name" value="Transketolase_C"/>
</dbReference>
<dbReference type="EC" id="1.2.4.4" evidence="6"/>
<dbReference type="FunFam" id="3.40.50.920:FF:000001">
    <property type="entry name" value="Pyruvate dehydrogenase E1 beta subunit"/>
    <property type="match status" value="1"/>
</dbReference>
<organism evidence="6 7">
    <name type="scientific">Meiothermus granaticius NBRC 107808</name>
    <dbReference type="NCBI Taxonomy" id="1227551"/>
    <lineage>
        <taxon>Bacteria</taxon>
        <taxon>Thermotogati</taxon>
        <taxon>Deinococcota</taxon>
        <taxon>Deinococci</taxon>
        <taxon>Thermales</taxon>
        <taxon>Thermaceae</taxon>
        <taxon>Meiothermus</taxon>
    </lineage>
</organism>
<comment type="subunit">
    <text evidence="4">Heterotetramer of two alpha and two beta chains. Directly associated with ODBA in the E1 complex.</text>
</comment>
<evidence type="ECO:0000256" key="2">
    <source>
        <dbReference type="ARBA" id="ARBA00023002"/>
    </source>
</evidence>
<dbReference type="Gene3D" id="3.40.50.970">
    <property type="match status" value="1"/>
</dbReference>
<dbReference type="FunFam" id="3.40.50.970:FF:000001">
    <property type="entry name" value="Pyruvate dehydrogenase E1 beta subunit"/>
    <property type="match status" value="1"/>
</dbReference>
<feature type="domain" description="Transketolase-like pyrimidine-binding" evidence="5">
    <location>
        <begin position="17"/>
        <end position="192"/>
    </location>
</feature>
<keyword evidence="2 6" id="KW-0560">Oxidoreductase</keyword>
<dbReference type="Pfam" id="PF02780">
    <property type="entry name" value="Transketolase_C"/>
    <property type="match status" value="1"/>
</dbReference>
<accession>A0A399FCZ6</accession>
<comment type="cofactor">
    <cofactor evidence="1">
        <name>thiamine diphosphate</name>
        <dbReference type="ChEBI" id="CHEBI:58937"/>
    </cofactor>
</comment>
<evidence type="ECO:0000256" key="3">
    <source>
        <dbReference type="ARBA" id="ARBA00023052"/>
    </source>
</evidence>
<dbReference type="PANTHER" id="PTHR43257">
    <property type="entry name" value="PYRUVATE DEHYDROGENASE E1 COMPONENT BETA SUBUNIT"/>
    <property type="match status" value="1"/>
</dbReference>
<protein>
    <submittedName>
        <fullName evidence="6">2-oxoisovalerate dehydrogenase subunit beta</fullName>
        <ecNumber evidence="6">1.2.4.4</ecNumber>
    </submittedName>
</protein>
<dbReference type="SUPFAM" id="SSF52518">
    <property type="entry name" value="Thiamin diphosphate-binding fold (THDP-binding)"/>
    <property type="match status" value="1"/>
</dbReference>
<sequence>MTSPVPEPQSVAFGQEIEYRAALREAIRQEMRADPRVILIGEEVGRYGGAYGVSKGLLEEFGEARVLDTPISEAAIVGTAIGAAMTGLRPIAELMYVDFAYLAMDQIANQAAKIRYMFGGQIGVPMVLRATMGTGRSSGAQHSQSLEALFWHTPGLRVALPATVSDAYFLLRQAIHSPDPVVFLEHKALYASKGVLQDQAPPMGVAVSRRPGQHLTLVTYSRQLHHCLQAADELAAEGIEAEVLDLRTLNPLDLETLAQSVRRTGRALIVTEDTLTAGASAELSALIQEACFDYLEEPILRLSGEDIPIPVSPPLEAGSVPSPDRIARAARRLLRRRG</sequence>
<comment type="caution">
    <text evidence="6">The sequence shown here is derived from an EMBL/GenBank/DDBJ whole genome shotgun (WGS) entry which is preliminary data.</text>
</comment>
<name>A0A399FCZ6_9DEIN</name>
<evidence type="ECO:0000256" key="4">
    <source>
        <dbReference type="ARBA" id="ARBA00065222"/>
    </source>
</evidence>
<dbReference type="RefSeq" id="WP_206075064.1">
    <property type="nucleotide sequence ID" value="NZ_BJXM01000017.1"/>
</dbReference>
<dbReference type="CDD" id="cd07036">
    <property type="entry name" value="TPP_PYR_E1-PDHc-beta_like"/>
    <property type="match status" value="1"/>
</dbReference>